<dbReference type="FunFam" id="1.10.630.10:FF:000018">
    <property type="entry name" value="Cytochrome P450 monooxygenase"/>
    <property type="match status" value="1"/>
</dbReference>
<keyword evidence="5 8" id="KW-0560">Oxidoreductase</keyword>
<evidence type="ECO:0000256" key="6">
    <source>
        <dbReference type="ARBA" id="ARBA00023004"/>
    </source>
</evidence>
<dbReference type="Gene3D" id="1.10.630.10">
    <property type="entry name" value="Cytochrome P450"/>
    <property type="match status" value="1"/>
</dbReference>
<dbReference type="GO" id="GO:0005506">
    <property type="term" value="F:iron ion binding"/>
    <property type="evidence" value="ECO:0007669"/>
    <property type="project" value="InterPro"/>
</dbReference>
<comment type="cofactor">
    <cofactor evidence="1">
        <name>heme</name>
        <dbReference type="ChEBI" id="CHEBI:30413"/>
    </cofactor>
</comment>
<keyword evidence="7 8" id="KW-0503">Monooxygenase</keyword>
<dbReference type="PRINTS" id="PR00385">
    <property type="entry name" value="P450"/>
</dbReference>
<dbReference type="GO" id="GO:0036199">
    <property type="term" value="F:cholest-4-en-3-one 26-monooxygenase activity"/>
    <property type="evidence" value="ECO:0007669"/>
    <property type="project" value="TreeGrafter"/>
</dbReference>
<dbReference type="Proteomes" id="UP000595205">
    <property type="component" value="Chromosome"/>
</dbReference>
<dbReference type="RefSeq" id="WP_014379082.1">
    <property type="nucleotide sequence ID" value="NZ_AP024241.1"/>
</dbReference>
<comment type="similarity">
    <text evidence="2 8">Belongs to the cytochrome P450 family.</text>
</comment>
<keyword evidence="3 8" id="KW-0349">Heme</keyword>
<sequence length="415" mass="46109">MTLAGALAEIDFTDLDNFADGFPHDLFAIHRREAPVYWHPPTDNTPDNEGFWSVATYAETLEVLKDPVTYSSVTGGERPYGGTLLQDLAIAGQVLNMMDDPRHSQIRRLVSSGLTPRMIRLVEDDLRTRARRLLDAVVPGEPFDFLVDIAAELPMQMICILLGVPESERHWLFDAIEPQFDFGGSRKASLSQLSVEEAGSRMYDYGRQLIASKRENPTDDMLSVVANAMLDDSDASALSDLELYLFFSLLFSAGAETTRNAVAGGLLALANHPSQLRSLREDLGALPTAVEEMVRWTSPSPSKRRTATRDVTLGGRPIEAGQKIQIWEGSANRDASVFDHADTFDIARKPNPHLGFGQGVHYCLGANLARLELRVLFEELLSRFGAVQVVRPVEWARSNRHTGIRHLVVELREDQ</sequence>
<evidence type="ECO:0000256" key="8">
    <source>
        <dbReference type="RuleBase" id="RU000461"/>
    </source>
</evidence>
<proteinExistence type="inferred from homology"/>
<keyword evidence="6 8" id="KW-0408">Iron</keyword>
<protein>
    <submittedName>
        <fullName evidence="9">Putative cytochrome P450 126</fullName>
    </submittedName>
</protein>
<dbReference type="InterPro" id="IPR002397">
    <property type="entry name" value="Cyt_P450_B"/>
</dbReference>
<dbReference type="Pfam" id="PF00067">
    <property type="entry name" value="p450"/>
    <property type="match status" value="1"/>
</dbReference>
<evidence type="ECO:0000256" key="1">
    <source>
        <dbReference type="ARBA" id="ARBA00001971"/>
    </source>
</evidence>
<reference evidence="9 10" key="1">
    <citation type="submission" date="2020-12" db="EMBL/GenBank/DDBJ databases">
        <title>Genome sequence of clinical Mycobacterium intracellulare strains.</title>
        <authorList>
            <person name="Tateishi Y."/>
            <person name="Matsumoto S."/>
            <person name="Fukushima Y."/>
            <person name="Nakajima C."/>
            <person name="Suzuki Y."/>
        </authorList>
    </citation>
    <scope>NUCLEOTIDE SEQUENCE [LARGE SCALE GENOMIC DNA]</scope>
    <source>
        <strain evidence="9 10">M018</strain>
    </source>
</reference>
<dbReference type="GO" id="GO:0008395">
    <property type="term" value="F:steroid hydroxylase activity"/>
    <property type="evidence" value="ECO:0007669"/>
    <property type="project" value="TreeGrafter"/>
</dbReference>
<evidence type="ECO:0000256" key="5">
    <source>
        <dbReference type="ARBA" id="ARBA00023002"/>
    </source>
</evidence>
<gene>
    <name evidence="9" type="primary">cyp126</name>
    <name evidence="9" type="ORF">MINTM018_06270</name>
</gene>
<dbReference type="PANTHER" id="PTHR46696:SF4">
    <property type="entry name" value="BIOTIN BIOSYNTHESIS CYTOCHROME P450"/>
    <property type="match status" value="1"/>
</dbReference>
<accession>A0A7R7MQ73</accession>
<dbReference type="SUPFAM" id="SSF48264">
    <property type="entry name" value="Cytochrome P450"/>
    <property type="match status" value="1"/>
</dbReference>
<name>A0A7R7MQ73_MYCIT</name>
<dbReference type="AlphaFoldDB" id="A0A7R7MQ73"/>
<evidence type="ECO:0000256" key="7">
    <source>
        <dbReference type="ARBA" id="ARBA00023033"/>
    </source>
</evidence>
<evidence type="ECO:0000256" key="2">
    <source>
        <dbReference type="ARBA" id="ARBA00010617"/>
    </source>
</evidence>
<dbReference type="OMA" id="ESERHWL"/>
<dbReference type="GO" id="GO:0006707">
    <property type="term" value="P:cholesterol catabolic process"/>
    <property type="evidence" value="ECO:0007669"/>
    <property type="project" value="TreeGrafter"/>
</dbReference>
<evidence type="ECO:0000256" key="3">
    <source>
        <dbReference type="ARBA" id="ARBA00022617"/>
    </source>
</evidence>
<dbReference type="InterPro" id="IPR017972">
    <property type="entry name" value="Cyt_P450_CS"/>
</dbReference>
<dbReference type="InterPro" id="IPR036396">
    <property type="entry name" value="Cyt_P450_sf"/>
</dbReference>
<dbReference type="PRINTS" id="PR00359">
    <property type="entry name" value="BP450"/>
</dbReference>
<evidence type="ECO:0000256" key="4">
    <source>
        <dbReference type="ARBA" id="ARBA00022723"/>
    </source>
</evidence>
<organism evidence="9 10">
    <name type="scientific">Mycobacterium intracellulare</name>
    <dbReference type="NCBI Taxonomy" id="1767"/>
    <lineage>
        <taxon>Bacteria</taxon>
        <taxon>Bacillati</taxon>
        <taxon>Actinomycetota</taxon>
        <taxon>Actinomycetes</taxon>
        <taxon>Mycobacteriales</taxon>
        <taxon>Mycobacteriaceae</taxon>
        <taxon>Mycobacterium</taxon>
        <taxon>Mycobacterium avium complex (MAC)</taxon>
    </lineage>
</organism>
<dbReference type="EMBL" id="AP024255">
    <property type="protein sequence ID" value="BCO97857.1"/>
    <property type="molecule type" value="Genomic_DNA"/>
</dbReference>
<dbReference type="CDD" id="cd11033">
    <property type="entry name" value="CYP142-like"/>
    <property type="match status" value="1"/>
</dbReference>
<dbReference type="PANTHER" id="PTHR46696">
    <property type="entry name" value="P450, PUTATIVE (EUROFUNG)-RELATED"/>
    <property type="match status" value="1"/>
</dbReference>
<keyword evidence="4 8" id="KW-0479">Metal-binding</keyword>
<dbReference type="GeneID" id="45452916"/>
<evidence type="ECO:0000313" key="9">
    <source>
        <dbReference type="EMBL" id="BCO97857.1"/>
    </source>
</evidence>
<dbReference type="PROSITE" id="PS00086">
    <property type="entry name" value="CYTOCHROME_P450"/>
    <property type="match status" value="1"/>
</dbReference>
<dbReference type="InterPro" id="IPR001128">
    <property type="entry name" value="Cyt_P450"/>
</dbReference>
<evidence type="ECO:0000313" key="10">
    <source>
        <dbReference type="Proteomes" id="UP000595205"/>
    </source>
</evidence>
<dbReference type="GO" id="GO:0020037">
    <property type="term" value="F:heme binding"/>
    <property type="evidence" value="ECO:0007669"/>
    <property type="project" value="InterPro"/>
</dbReference>